<name>A0A1J5I0E6_9BACT</name>
<accession>A0A1J5I0E6</accession>
<dbReference type="Proteomes" id="UP000183758">
    <property type="component" value="Unassembled WGS sequence"/>
</dbReference>
<evidence type="ECO:0000313" key="1">
    <source>
        <dbReference type="EMBL" id="OIP86559.1"/>
    </source>
</evidence>
<dbReference type="Gene3D" id="3.10.450.530">
    <property type="entry name" value="Ribonuclease toxin, BrnT, of type II toxin-antitoxin system"/>
    <property type="match status" value="1"/>
</dbReference>
<sequence>MKINKEAVEFQWEEGNIGKNKTKHDVMEMEAEETFIDRKRFIFKDHIHSNNEERFRIMGKTKQGRLLFVVFTIRRKKIRIISARDTNRKEELLYEKKINTSII</sequence>
<comment type="caution">
    <text evidence="1">The sequence shown here is derived from an EMBL/GenBank/DDBJ whole genome shotgun (WGS) entry which is preliminary data.</text>
</comment>
<proteinExistence type="predicted"/>
<organism evidence="1 2">
    <name type="scientific">Candidatus Roizmanbacteria bacterium CG2_30_33_16</name>
    <dbReference type="NCBI Taxonomy" id="1805340"/>
    <lineage>
        <taxon>Bacteria</taxon>
        <taxon>Candidatus Roizmaniibacteriota</taxon>
    </lineage>
</organism>
<evidence type="ECO:0008006" key="3">
    <source>
        <dbReference type="Google" id="ProtNLM"/>
    </source>
</evidence>
<dbReference type="Pfam" id="PF04365">
    <property type="entry name" value="BrnT_toxin"/>
    <property type="match status" value="1"/>
</dbReference>
<evidence type="ECO:0000313" key="2">
    <source>
        <dbReference type="Proteomes" id="UP000183758"/>
    </source>
</evidence>
<gene>
    <name evidence="1" type="ORF">AUK04_00440</name>
</gene>
<dbReference type="AlphaFoldDB" id="A0A1J5I0E6"/>
<dbReference type="EMBL" id="MNZM01000009">
    <property type="protein sequence ID" value="OIP86559.1"/>
    <property type="molecule type" value="Genomic_DNA"/>
</dbReference>
<dbReference type="InterPro" id="IPR038573">
    <property type="entry name" value="BrnT_sf"/>
</dbReference>
<protein>
    <recommendedName>
        <fullName evidence="3">BrnT family toxin</fullName>
    </recommendedName>
</protein>
<reference evidence="1 2" key="1">
    <citation type="journal article" date="2016" name="Environ. Microbiol.">
        <title>Genomic resolution of a cold subsurface aquifer community provides metabolic insights for novel microbes adapted to high CO concentrations.</title>
        <authorList>
            <person name="Probst A.J."/>
            <person name="Castelle C.J."/>
            <person name="Singh A."/>
            <person name="Brown C.T."/>
            <person name="Anantharaman K."/>
            <person name="Sharon I."/>
            <person name="Hug L.A."/>
            <person name="Burstein D."/>
            <person name="Emerson J.B."/>
            <person name="Thomas B.C."/>
            <person name="Banfield J.F."/>
        </authorList>
    </citation>
    <scope>NUCLEOTIDE SEQUENCE [LARGE SCALE GENOMIC DNA]</scope>
    <source>
        <strain evidence="1">CG2_30_33_16</strain>
    </source>
</reference>
<dbReference type="InterPro" id="IPR007460">
    <property type="entry name" value="BrnT_toxin"/>
</dbReference>